<evidence type="ECO:0000313" key="1">
    <source>
        <dbReference type="EMBL" id="QIB66906.1"/>
    </source>
</evidence>
<dbReference type="EMBL" id="CP048711">
    <property type="protein sequence ID" value="QIB66906.1"/>
    <property type="molecule type" value="Genomic_DNA"/>
</dbReference>
<organism evidence="1 2">
    <name type="scientific">Kineobactrum salinum</name>
    <dbReference type="NCBI Taxonomy" id="2708301"/>
    <lineage>
        <taxon>Bacteria</taxon>
        <taxon>Pseudomonadati</taxon>
        <taxon>Pseudomonadota</taxon>
        <taxon>Gammaproteobacteria</taxon>
        <taxon>Cellvibrionales</taxon>
        <taxon>Halieaceae</taxon>
        <taxon>Kineobactrum</taxon>
    </lineage>
</organism>
<dbReference type="RefSeq" id="WP_163496336.1">
    <property type="nucleotide sequence ID" value="NZ_CP048711.1"/>
</dbReference>
<evidence type="ECO:0000313" key="2">
    <source>
        <dbReference type="Proteomes" id="UP000477680"/>
    </source>
</evidence>
<gene>
    <name evidence="1" type="ORF">G3T16_17425</name>
</gene>
<sequence>MEAPSPERQQIIARLVAQQPDNIADAAISHWEKLAGEIVSVVGEAGFASLYDRSLYLSQATFPWLAADAPPQQSAPPGDRFVELRTCLASQAAADACAAHSQLLNTFTDILASLIGEQLTSNILRAAWNDMATDTSGKELDNE</sequence>
<keyword evidence="2" id="KW-1185">Reference proteome</keyword>
<protein>
    <submittedName>
        <fullName evidence="1">Uncharacterized protein</fullName>
    </submittedName>
</protein>
<accession>A0A6C0U4H2</accession>
<dbReference type="AlphaFoldDB" id="A0A6C0U4H2"/>
<reference evidence="1 2" key="1">
    <citation type="submission" date="2020-02" db="EMBL/GenBank/DDBJ databases">
        <title>Genome sequencing for Kineobactrum sp. M2.</title>
        <authorList>
            <person name="Park S.-J."/>
        </authorList>
    </citation>
    <scope>NUCLEOTIDE SEQUENCE [LARGE SCALE GENOMIC DNA]</scope>
    <source>
        <strain evidence="1 2">M2</strain>
    </source>
</reference>
<proteinExistence type="predicted"/>
<dbReference type="Proteomes" id="UP000477680">
    <property type="component" value="Chromosome"/>
</dbReference>
<dbReference type="KEGG" id="kim:G3T16_17425"/>
<name>A0A6C0U4H2_9GAMM</name>